<evidence type="ECO:0000256" key="1">
    <source>
        <dbReference type="ARBA" id="ARBA00022729"/>
    </source>
</evidence>
<feature type="domain" description="Solute-binding protein family 3/N-terminal" evidence="2">
    <location>
        <begin position="15"/>
        <end position="236"/>
    </location>
</feature>
<sequence>MTDQALARAFAPTGPLRASINLGNPILAGKDPETGEPCGVSVDLARALAAELGLPLELVVFDSAGKSVEAVTNEQADFGFFAVDPVRGAGISFTEPYVLIEGSYLVKQDSPLRDNSEVDRPGHRVVVGKGSAYDLYLTREFKHAQIVRAQTSPTTVDVWLEQGLEVAAGVRQQLESDAQRVGGVRLLPGGFMVIRQAMGCPKSRPAEVVQALSDFVERMKAEGFVEQALRRHGIEGASVAPARGA</sequence>
<dbReference type="PANTHER" id="PTHR35936">
    <property type="entry name" value="MEMBRANE-BOUND LYTIC MUREIN TRANSGLYCOSYLASE F"/>
    <property type="match status" value="1"/>
</dbReference>
<protein>
    <submittedName>
        <fullName evidence="3">Cystine transporter subunit</fullName>
    </submittedName>
</protein>
<evidence type="ECO:0000259" key="2">
    <source>
        <dbReference type="SMART" id="SM00062"/>
    </source>
</evidence>
<evidence type="ECO:0000313" key="4">
    <source>
        <dbReference type="Proteomes" id="UP000277294"/>
    </source>
</evidence>
<dbReference type="AlphaFoldDB" id="A0A3P4AZX8"/>
<name>A0A3P4AZX8_9BURK</name>
<dbReference type="RefSeq" id="WP_124079137.1">
    <property type="nucleotide sequence ID" value="NZ_UWPJ01000015.1"/>
</dbReference>
<proteinExistence type="predicted"/>
<gene>
    <name evidence="3" type="ORF">PIGHUM_01680</name>
</gene>
<dbReference type="SUPFAM" id="SSF53850">
    <property type="entry name" value="Periplasmic binding protein-like II"/>
    <property type="match status" value="1"/>
</dbReference>
<keyword evidence="4" id="KW-1185">Reference proteome</keyword>
<reference evidence="3 4" key="1">
    <citation type="submission" date="2018-10" db="EMBL/GenBank/DDBJ databases">
        <authorList>
            <person name="Criscuolo A."/>
        </authorList>
    </citation>
    <scope>NUCLEOTIDE SEQUENCE [LARGE SCALE GENOMIC DNA]</scope>
    <source>
        <strain evidence="3">DnA1</strain>
    </source>
</reference>
<dbReference type="PANTHER" id="PTHR35936:SF17">
    <property type="entry name" value="ARGININE-BINDING EXTRACELLULAR PROTEIN ARTP"/>
    <property type="match status" value="1"/>
</dbReference>
<accession>A0A3P4AZX8</accession>
<dbReference type="CDD" id="cd13623">
    <property type="entry name" value="PBP2_AA_hypothetical"/>
    <property type="match status" value="1"/>
</dbReference>
<dbReference type="InterPro" id="IPR001638">
    <property type="entry name" value="Solute-binding_3/MltF_N"/>
</dbReference>
<dbReference type="EMBL" id="UWPJ01000015">
    <property type="protein sequence ID" value="VCU69617.1"/>
    <property type="molecule type" value="Genomic_DNA"/>
</dbReference>
<dbReference type="Proteomes" id="UP000277294">
    <property type="component" value="Unassembled WGS sequence"/>
</dbReference>
<dbReference type="OrthoDB" id="571173at2"/>
<dbReference type="Gene3D" id="3.40.190.10">
    <property type="entry name" value="Periplasmic binding protein-like II"/>
    <property type="match status" value="2"/>
</dbReference>
<dbReference type="Pfam" id="PF00497">
    <property type="entry name" value="SBP_bac_3"/>
    <property type="match status" value="1"/>
</dbReference>
<organism evidence="3 4">
    <name type="scientific">Pigmentiphaga humi</name>
    <dbReference type="NCBI Taxonomy" id="2478468"/>
    <lineage>
        <taxon>Bacteria</taxon>
        <taxon>Pseudomonadati</taxon>
        <taxon>Pseudomonadota</taxon>
        <taxon>Betaproteobacteria</taxon>
        <taxon>Burkholderiales</taxon>
        <taxon>Alcaligenaceae</taxon>
        <taxon>Pigmentiphaga</taxon>
    </lineage>
</organism>
<dbReference type="SMART" id="SM00062">
    <property type="entry name" value="PBPb"/>
    <property type="match status" value="1"/>
</dbReference>
<keyword evidence="1" id="KW-0732">Signal</keyword>
<evidence type="ECO:0000313" key="3">
    <source>
        <dbReference type="EMBL" id="VCU69617.1"/>
    </source>
</evidence>